<feature type="compositionally biased region" description="Low complexity" evidence="1">
    <location>
        <begin position="129"/>
        <end position="138"/>
    </location>
</feature>
<sequence>MARFEEQRSSYFSTLFQNNQLYWQSFVEIIRRNQTSNDKTISYLTAKLAAARAYAQLLYGIRDSVTGNKMGTTAALRERERAGAKKEAAARGRGASVLSVLRVIMDGHNDSCMRLTACADAAMSSAAMRQASARASSQLPPRGTSEMGSSGRPPSALEHMFDMEEKSAMMMLTFCDEMESDVLGKMLQAMATDLGERFTRMVATGDACLKVLSDNEASTVKATTLVGSLREPAPGSVAAAAAQEEGAAAAPRSDVWITDMAYRVAVTQQLAACDAASAQLGALFGHMKDLEVNRRTAIRNALLSLLQAQDLVWRQLPILKDPVLQVLERINTDRRFLDGEVRDAMRTLSAAKLRTASKAGEGGGEAAALSSSTGVSPARQGAVTPVRAGGGGALAEGGGGGGGGEGEQGGGEPQSQAVATVAAAGRALVQQLEQQQQSPHLTAPPVPPPPQTQSQAVAAVAAAGRALVQQLESPLGSGLVRRAALLERRKDTLLARWQPCLAVVTADAWLHLFDIPRESAQAKLLGRVPGGGLMTDAALEAATHAAFGDIVPLVKVETAVAAMAKGQDPTKALGRTPGYPPVPPAVTLDLKIAEAQYRDPLPGDTGGSGAGGSMEILEVLRNKGVRKVFKDFDRRRVQLRGPHKETVRQLAALITEIGVDGMRQAAAEGAF</sequence>
<gene>
    <name evidence="2" type="ORF">JKP88DRAFT_302363</name>
</gene>
<keyword evidence="3" id="KW-1185">Reference proteome</keyword>
<dbReference type="PANTHER" id="PTHR12460">
    <property type="entry name" value="CYCLIN-DEPENDENT KINASE INHIBITOR-RELATED PROTEIN"/>
    <property type="match status" value="1"/>
</dbReference>
<proteinExistence type="predicted"/>
<name>A0A836CKX7_9STRA</name>
<feature type="region of interest" description="Disordered" evidence="1">
    <location>
        <begin position="354"/>
        <end position="419"/>
    </location>
</feature>
<feature type="compositionally biased region" description="Pro residues" evidence="1">
    <location>
        <begin position="442"/>
        <end position="451"/>
    </location>
</feature>
<evidence type="ECO:0000313" key="2">
    <source>
        <dbReference type="EMBL" id="KAG5189219.1"/>
    </source>
</evidence>
<feature type="region of interest" description="Disordered" evidence="1">
    <location>
        <begin position="431"/>
        <end position="454"/>
    </location>
</feature>
<dbReference type="Proteomes" id="UP000664859">
    <property type="component" value="Unassembled WGS sequence"/>
</dbReference>
<organism evidence="2 3">
    <name type="scientific">Tribonema minus</name>
    <dbReference type="NCBI Taxonomy" id="303371"/>
    <lineage>
        <taxon>Eukaryota</taxon>
        <taxon>Sar</taxon>
        <taxon>Stramenopiles</taxon>
        <taxon>Ochrophyta</taxon>
        <taxon>PX clade</taxon>
        <taxon>Xanthophyceae</taxon>
        <taxon>Tribonematales</taxon>
        <taxon>Tribonemataceae</taxon>
        <taxon>Tribonema</taxon>
    </lineage>
</organism>
<feature type="compositionally biased region" description="Gly residues" evidence="1">
    <location>
        <begin position="388"/>
        <end position="412"/>
    </location>
</feature>
<reference evidence="2" key="1">
    <citation type="submission" date="2021-02" db="EMBL/GenBank/DDBJ databases">
        <title>First Annotated Genome of the Yellow-green Alga Tribonema minus.</title>
        <authorList>
            <person name="Mahan K.M."/>
        </authorList>
    </citation>
    <scope>NUCLEOTIDE SEQUENCE</scope>
    <source>
        <strain evidence="2">UTEX B ZZ1240</strain>
    </source>
</reference>
<dbReference type="AlphaFoldDB" id="A0A836CKX7"/>
<evidence type="ECO:0000313" key="3">
    <source>
        <dbReference type="Proteomes" id="UP000664859"/>
    </source>
</evidence>
<accession>A0A836CKX7</accession>
<protein>
    <submittedName>
        <fullName evidence="2">Uncharacterized protein</fullName>
    </submittedName>
</protein>
<dbReference type="PANTHER" id="PTHR12460:SF38">
    <property type="entry name" value="KINETOPLAST-ASSOCIATED PROTEIN-LIKE PROTEIN"/>
    <property type="match status" value="1"/>
</dbReference>
<dbReference type="EMBL" id="JAFCMP010000055">
    <property type="protein sequence ID" value="KAG5189219.1"/>
    <property type="molecule type" value="Genomic_DNA"/>
</dbReference>
<evidence type="ECO:0000256" key="1">
    <source>
        <dbReference type="SAM" id="MobiDB-lite"/>
    </source>
</evidence>
<feature type="region of interest" description="Disordered" evidence="1">
    <location>
        <begin position="129"/>
        <end position="156"/>
    </location>
</feature>
<comment type="caution">
    <text evidence="2">The sequence shown here is derived from an EMBL/GenBank/DDBJ whole genome shotgun (WGS) entry which is preliminary data.</text>
</comment>
<dbReference type="OrthoDB" id="195725at2759"/>